<dbReference type="InterPro" id="IPR036822">
    <property type="entry name" value="CutC-like_dom_sf"/>
</dbReference>
<evidence type="ECO:0000256" key="1">
    <source>
        <dbReference type="ARBA" id="ARBA00007768"/>
    </source>
</evidence>
<dbReference type="Proteomes" id="UP000199647">
    <property type="component" value="Unassembled WGS sequence"/>
</dbReference>
<dbReference type="InterPro" id="IPR005627">
    <property type="entry name" value="CutC-like"/>
</dbReference>
<dbReference type="AlphaFoldDB" id="A0A1H9PDP5"/>
<sequence>MNASSRGRVVLEICVDTATGLDAAVEGGADRIELCSALEIGGLTPSAGLMAIAGALPCSVHAMIRPRSGGFVFDEGDLATMLRDVDAARAAGLAGVVLGASRSDASLDAEMLARLVAHAEGLSVTLHRAFDLVPDPLAALRTAIDLGFDRILTSGGALTAQEGGAVLAELVEAAGGRIAVLAGSGISAGNVAELLDRTAVREVHASCRMVRAKADPRAAAFGFQNGSRRETDAAAVAALRRELDRWQAGDGRG</sequence>
<comment type="caution">
    <text evidence="2">Once thought to be involved in copper homeostasis, experiments in E.coli have shown this is not the case.</text>
</comment>
<dbReference type="STRING" id="1855383.SAMN05216548_11939"/>
<comment type="subcellular location">
    <subcellularLocation>
        <location evidence="2">Cytoplasm</location>
    </subcellularLocation>
</comment>
<keyword evidence="4" id="KW-1185">Reference proteome</keyword>
<protein>
    <recommendedName>
        <fullName evidence="2">PF03932 family protein CutC</fullName>
    </recommendedName>
</protein>
<evidence type="ECO:0000256" key="2">
    <source>
        <dbReference type="HAMAP-Rule" id="MF_00795"/>
    </source>
</evidence>
<dbReference type="PANTHER" id="PTHR12598:SF0">
    <property type="entry name" value="COPPER HOMEOSTASIS PROTEIN CUTC HOMOLOG"/>
    <property type="match status" value="1"/>
</dbReference>
<dbReference type="SUPFAM" id="SSF110395">
    <property type="entry name" value="CutC-like"/>
    <property type="match status" value="1"/>
</dbReference>
<dbReference type="EMBL" id="FOFG01000019">
    <property type="protein sequence ID" value="SER45693.1"/>
    <property type="molecule type" value="Genomic_DNA"/>
</dbReference>
<dbReference type="Gene3D" id="3.20.20.380">
    <property type="entry name" value="Copper homeostasis (CutC) domain"/>
    <property type="match status" value="1"/>
</dbReference>
<dbReference type="Pfam" id="PF03932">
    <property type="entry name" value="CutC"/>
    <property type="match status" value="1"/>
</dbReference>
<organism evidence="3 4">
    <name type="scientific">Faunimonas pinastri</name>
    <dbReference type="NCBI Taxonomy" id="1855383"/>
    <lineage>
        <taxon>Bacteria</taxon>
        <taxon>Pseudomonadati</taxon>
        <taxon>Pseudomonadota</taxon>
        <taxon>Alphaproteobacteria</taxon>
        <taxon>Hyphomicrobiales</taxon>
        <taxon>Afifellaceae</taxon>
        <taxon>Faunimonas</taxon>
    </lineage>
</organism>
<dbReference type="GO" id="GO:0005507">
    <property type="term" value="F:copper ion binding"/>
    <property type="evidence" value="ECO:0007669"/>
    <property type="project" value="TreeGrafter"/>
</dbReference>
<name>A0A1H9PDP5_9HYPH</name>
<reference evidence="3 4" key="1">
    <citation type="submission" date="2016-10" db="EMBL/GenBank/DDBJ databases">
        <authorList>
            <person name="de Groot N.N."/>
        </authorList>
    </citation>
    <scope>NUCLEOTIDE SEQUENCE [LARGE SCALE GENOMIC DNA]</scope>
    <source>
        <strain evidence="3 4">A52C2</strain>
    </source>
</reference>
<dbReference type="PANTHER" id="PTHR12598">
    <property type="entry name" value="COPPER HOMEOSTASIS PROTEIN CUTC"/>
    <property type="match status" value="1"/>
</dbReference>
<dbReference type="GO" id="GO:0005737">
    <property type="term" value="C:cytoplasm"/>
    <property type="evidence" value="ECO:0007669"/>
    <property type="project" value="UniProtKB-SubCell"/>
</dbReference>
<evidence type="ECO:0000313" key="4">
    <source>
        <dbReference type="Proteomes" id="UP000199647"/>
    </source>
</evidence>
<evidence type="ECO:0000313" key="3">
    <source>
        <dbReference type="EMBL" id="SER45693.1"/>
    </source>
</evidence>
<dbReference type="HAMAP" id="MF_00795">
    <property type="entry name" value="CutC"/>
    <property type="match status" value="1"/>
</dbReference>
<gene>
    <name evidence="2" type="primary">cutC</name>
    <name evidence="3" type="ORF">SAMN05216548_11939</name>
</gene>
<keyword evidence="2" id="KW-0963">Cytoplasm</keyword>
<dbReference type="OrthoDB" id="9815677at2"/>
<proteinExistence type="inferred from homology"/>
<comment type="similarity">
    <text evidence="1 2">Belongs to the CutC family.</text>
</comment>
<dbReference type="RefSeq" id="WP_092499400.1">
    <property type="nucleotide sequence ID" value="NZ_FOFG01000019.1"/>
</dbReference>
<accession>A0A1H9PDP5</accession>